<feature type="region of interest" description="Disordered" evidence="1">
    <location>
        <begin position="559"/>
        <end position="580"/>
    </location>
</feature>
<organism evidence="2 3">
    <name type="scientific">Electrophorus voltai</name>
    <dbReference type="NCBI Taxonomy" id="2609070"/>
    <lineage>
        <taxon>Eukaryota</taxon>
        <taxon>Metazoa</taxon>
        <taxon>Chordata</taxon>
        <taxon>Craniata</taxon>
        <taxon>Vertebrata</taxon>
        <taxon>Euteleostomi</taxon>
        <taxon>Actinopterygii</taxon>
        <taxon>Neopterygii</taxon>
        <taxon>Teleostei</taxon>
        <taxon>Ostariophysi</taxon>
        <taxon>Gymnotiformes</taxon>
        <taxon>Gymnotoidei</taxon>
        <taxon>Gymnotidae</taxon>
        <taxon>Electrophorus</taxon>
    </lineage>
</organism>
<keyword evidence="3" id="KW-1185">Reference proteome</keyword>
<feature type="compositionally biased region" description="Polar residues" evidence="1">
    <location>
        <begin position="27"/>
        <end position="36"/>
    </location>
</feature>
<sequence length="580" mass="65168">MSRNIDRRRMPRKNKKKKKKGKKGHNRSSPAVTGNPSIFLGTLSTATTAESSTGKFGGDIRRIMKAGTRETSIKVWALQSPITLTGTTRSTTGNSELYQKEKPVMKVEETIYRNSPLEMDTLSTDSESEEPPAPKVAPPLPSILLANVQSLDNKLNDLRTRMKFRRYIRDCNLRSFTESWLNPAVPSHAIQPAEFFSIHRMDRMADSGKTRGSGVCVMVKNSWCNDANVVTVARSCTPNLELLALKFHPFYLSWELTSVIVNTVYIPPQANMDTALANLKRSVPNFYQHITFPTRGNRTLDHCYTPYKDSYKALAHPLFGKSDHATIFLIPKYKQRLKWEIPVQREVTCWTDELVAALQDALDDMDWDMIWCSIDNVSEFTEAVVGFIGKLVDNTIPRTTIKIFPNQKPWVDKTIREALKSSTAAYNVGIISGNMDKYKSAAYGVLRAVREAKRCYGKKLESRFQRSGSGSLWRGLWMIMDYRSPPSRLMSMDESLANELNTFFTRFEATSSSANANSTSTNNANGAISAANDTCAEPTIDQHPLIITESDMRRVFKRVPGRRGDQMAPAVESSKPAQTS</sequence>
<dbReference type="PANTHER" id="PTHR47510">
    <property type="entry name" value="REVERSE TRANSCRIPTASE DOMAIN-CONTAINING PROTEIN"/>
    <property type="match status" value="1"/>
</dbReference>
<gene>
    <name evidence="2" type="ORF">P4O66_002690</name>
</gene>
<dbReference type="EMBL" id="JAROKS010000022">
    <property type="protein sequence ID" value="KAK1788618.1"/>
    <property type="molecule type" value="Genomic_DNA"/>
</dbReference>
<proteinExistence type="predicted"/>
<feature type="region of interest" description="Disordered" evidence="1">
    <location>
        <begin position="1"/>
        <end position="39"/>
    </location>
</feature>
<dbReference type="PANTHER" id="PTHR47510:SF3">
    <property type="entry name" value="ENDO_EXONUCLEASE_PHOSPHATASE DOMAIN-CONTAINING PROTEIN"/>
    <property type="match status" value="1"/>
</dbReference>
<accession>A0AAD8YZ88</accession>
<evidence type="ECO:0000256" key="1">
    <source>
        <dbReference type="SAM" id="MobiDB-lite"/>
    </source>
</evidence>
<evidence type="ECO:0000313" key="2">
    <source>
        <dbReference type="EMBL" id="KAK1788618.1"/>
    </source>
</evidence>
<feature type="compositionally biased region" description="Basic residues" evidence="1">
    <location>
        <begin position="9"/>
        <end position="26"/>
    </location>
</feature>
<evidence type="ECO:0000313" key="3">
    <source>
        <dbReference type="Proteomes" id="UP001239994"/>
    </source>
</evidence>
<comment type="caution">
    <text evidence="2">The sequence shown here is derived from an EMBL/GenBank/DDBJ whole genome shotgun (WGS) entry which is preliminary data.</text>
</comment>
<dbReference type="AlphaFoldDB" id="A0AAD8YZ88"/>
<dbReference type="InterPro" id="IPR036691">
    <property type="entry name" value="Endo/exonu/phosph_ase_sf"/>
</dbReference>
<reference evidence="2" key="1">
    <citation type="submission" date="2023-03" db="EMBL/GenBank/DDBJ databases">
        <title>Electrophorus voltai genome.</title>
        <authorList>
            <person name="Bian C."/>
        </authorList>
    </citation>
    <scope>NUCLEOTIDE SEQUENCE</scope>
    <source>
        <strain evidence="2">CB-2022</strain>
        <tissue evidence="2">Muscle</tissue>
    </source>
</reference>
<dbReference type="Proteomes" id="UP001239994">
    <property type="component" value="Unassembled WGS sequence"/>
</dbReference>
<dbReference type="Gene3D" id="3.60.10.10">
    <property type="entry name" value="Endonuclease/exonuclease/phosphatase"/>
    <property type="match status" value="1"/>
</dbReference>
<name>A0AAD8YZ88_9TELE</name>
<protein>
    <submittedName>
        <fullName evidence="2">Uncharacterized protein</fullName>
    </submittedName>
</protein>